<sequence length="65" mass="7574">MIVVASRISLVDKCSILAKFIIPSKKLKIRIKAKRIFIFYKNLRIALIFESRETGTNQENLAQFF</sequence>
<dbReference type="STRING" id="454136.NIES2119_30475"/>
<reference evidence="1 2" key="1">
    <citation type="submission" date="2016-11" db="EMBL/GenBank/DDBJ databases">
        <title>Draft Genome Sequences of Nine Cyanobacterial Strains from Diverse Habitats.</title>
        <authorList>
            <person name="Zhu T."/>
            <person name="Hou S."/>
            <person name="Lu X."/>
            <person name="Hess W.R."/>
        </authorList>
    </citation>
    <scope>NUCLEOTIDE SEQUENCE [LARGE SCALE GENOMIC DNA]</scope>
    <source>
        <strain evidence="1 2">IAM M-71</strain>
    </source>
</reference>
<evidence type="ECO:0000313" key="2">
    <source>
        <dbReference type="Proteomes" id="UP000185860"/>
    </source>
</evidence>
<proteinExistence type="predicted"/>
<name>A0A1U7I3L7_9CYAN</name>
<accession>A0A1U7I3L7</accession>
<dbReference type="AlphaFoldDB" id="A0A1U7I3L7"/>
<gene>
    <name evidence="1" type="ORF">NIES2119_30475</name>
</gene>
<evidence type="ECO:0000313" key="1">
    <source>
        <dbReference type="EMBL" id="OKH30729.1"/>
    </source>
</evidence>
<organism evidence="1 2">
    <name type="scientific">[Phormidium ambiguum] IAM M-71</name>
    <dbReference type="NCBI Taxonomy" id="454136"/>
    <lineage>
        <taxon>Bacteria</taxon>
        <taxon>Bacillati</taxon>
        <taxon>Cyanobacteriota</taxon>
        <taxon>Cyanophyceae</taxon>
        <taxon>Oscillatoriophycideae</taxon>
        <taxon>Aerosakkonematales</taxon>
        <taxon>Aerosakkonemataceae</taxon>
        <taxon>Floridanema</taxon>
    </lineage>
</organism>
<protein>
    <submittedName>
        <fullName evidence="1">Uncharacterized protein</fullName>
    </submittedName>
</protein>
<dbReference type="EMBL" id="MRCE01000060">
    <property type="protein sequence ID" value="OKH30729.1"/>
    <property type="molecule type" value="Genomic_DNA"/>
</dbReference>
<dbReference type="Proteomes" id="UP000185860">
    <property type="component" value="Unassembled WGS sequence"/>
</dbReference>
<comment type="caution">
    <text evidence="1">The sequence shown here is derived from an EMBL/GenBank/DDBJ whole genome shotgun (WGS) entry which is preliminary data.</text>
</comment>